<organism evidence="2 3">
    <name type="scientific">Mangrovimonas yunxiaonensis</name>
    <dbReference type="NCBI Taxonomy" id="1197477"/>
    <lineage>
        <taxon>Bacteria</taxon>
        <taxon>Pseudomonadati</taxon>
        <taxon>Bacteroidota</taxon>
        <taxon>Flavobacteriia</taxon>
        <taxon>Flavobacteriales</taxon>
        <taxon>Flavobacteriaceae</taxon>
        <taxon>Mangrovimonas</taxon>
    </lineage>
</organism>
<comment type="caution">
    <text evidence="2">The sequence shown here is derived from an EMBL/GenBank/DDBJ whole genome shotgun (WGS) entry which is preliminary data.</text>
</comment>
<sequence>MNKLIKKPHLIFWTSIPIIILFGILTKADSFGFNVHDTYFVIATNHLIILISVLFGIIGLGYWIMLKANRKLSKWLNLIHITLTFGGILLTWLLAQFFRESIAEYEFNDNLTLSIYILVLIAIFGQIAFPINIIGGIIKKKNKTSG</sequence>
<reference evidence="3" key="2">
    <citation type="submission" date="2014-07" db="EMBL/GenBank/DDBJ databases">
        <title>Genome sequence of Mangrovimonas yunxiaonensis.</title>
        <authorList>
            <person name="Li Y."/>
            <person name="Zheng T."/>
        </authorList>
    </citation>
    <scope>NUCLEOTIDE SEQUENCE [LARGE SCALE GENOMIC DNA]</scope>
    <source>
        <strain evidence="3">LY01</strain>
    </source>
</reference>
<feature type="transmembrane region" description="Helical" evidence="1">
    <location>
        <begin position="75"/>
        <end position="95"/>
    </location>
</feature>
<dbReference type="Gene3D" id="1.20.210.10">
    <property type="entry name" value="Cytochrome c oxidase-like, subunit I domain"/>
    <property type="match status" value="1"/>
</dbReference>
<dbReference type="STRING" id="1197477.IA57_04130"/>
<dbReference type="RefSeq" id="WP_036119602.1">
    <property type="nucleotide sequence ID" value="NZ_BMET01000005.1"/>
</dbReference>
<dbReference type="Proteomes" id="UP000028521">
    <property type="component" value="Unassembled WGS sequence"/>
</dbReference>
<gene>
    <name evidence="2" type="ORF">IA57_04130</name>
</gene>
<reference evidence="2 3" key="1">
    <citation type="journal article" date="2014" name="Genome Announc.">
        <title>Draft Genome Sequence of the Algicidal Bacterium Mangrovimonas yunxiaonensis Strain LY01.</title>
        <authorList>
            <person name="Li Y."/>
            <person name="Zhu H."/>
            <person name="Li C."/>
            <person name="Zhang H."/>
            <person name="Chen Z."/>
            <person name="Zheng W."/>
            <person name="Xu H."/>
            <person name="Zheng T."/>
        </authorList>
    </citation>
    <scope>NUCLEOTIDE SEQUENCE [LARGE SCALE GENOMIC DNA]</scope>
    <source>
        <strain evidence="2 3">LY01</strain>
    </source>
</reference>
<feature type="transmembrane region" description="Helical" evidence="1">
    <location>
        <begin position="115"/>
        <end position="138"/>
    </location>
</feature>
<dbReference type="EMBL" id="JPFK01000004">
    <property type="protein sequence ID" value="KFB01688.1"/>
    <property type="molecule type" value="Genomic_DNA"/>
</dbReference>
<dbReference type="OrthoDB" id="1376924at2"/>
<name>A0A084TLV2_9FLAO</name>
<protein>
    <submittedName>
        <fullName evidence="2">Uncharacterized protein</fullName>
    </submittedName>
</protein>
<keyword evidence="1" id="KW-0472">Membrane</keyword>
<accession>A0A084TLV2</accession>
<keyword evidence="1" id="KW-1133">Transmembrane helix</keyword>
<feature type="transmembrane region" description="Helical" evidence="1">
    <location>
        <begin position="9"/>
        <end position="26"/>
    </location>
</feature>
<proteinExistence type="predicted"/>
<dbReference type="InterPro" id="IPR036927">
    <property type="entry name" value="Cyt_c_oxase-like_su1_sf"/>
</dbReference>
<evidence type="ECO:0000313" key="2">
    <source>
        <dbReference type="EMBL" id="KFB01688.1"/>
    </source>
</evidence>
<feature type="transmembrane region" description="Helical" evidence="1">
    <location>
        <begin position="38"/>
        <end position="63"/>
    </location>
</feature>
<dbReference type="Pfam" id="PF00115">
    <property type="entry name" value="COX1"/>
    <property type="match status" value="1"/>
</dbReference>
<keyword evidence="3" id="KW-1185">Reference proteome</keyword>
<evidence type="ECO:0000256" key="1">
    <source>
        <dbReference type="SAM" id="Phobius"/>
    </source>
</evidence>
<dbReference type="eggNOG" id="ENOG5032RJJ">
    <property type="taxonomic scope" value="Bacteria"/>
</dbReference>
<dbReference type="InterPro" id="IPR000883">
    <property type="entry name" value="Cyt_C_Oxase_1"/>
</dbReference>
<dbReference type="SUPFAM" id="SSF81442">
    <property type="entry name" value="Cytochrome c oxidase subunit I-like"/>
    <property type="match status" value="1"/>
</dbReference>
<dbReference type="AlphaFoldDB" id="A0A084TLV2"/>
<keyword evidence="1" id="KW-0812">Transmembrane</keyword>
<evidence type="ECO:0000313" key="3">
    <source>
        <dbReference type="Proteomes" id="UP000028521"/>
    </source>
</evidence>